<protein>
    <submittedName>
        <fullName evidence="3">Uncharacterized protein</fullName>
    </submittedName>
</protein>
<proteinExistence type="predicted"/>
<keyword evidence="1" id="KW-0175">Coiled coil</keyword>
<evidence type="ECO:0000313" key="3">
    <source>
        <dbReference type="WBParaSite" id="nRc.2.0.1.t42084-RA"/>
    </source>
</evidence>
<keyword evidence="2" id="KW-1185">Reference proteome</keyword>
<reference evidence="3" key="1">
    <citation type="submission" date="2022-11" db="UniProtKB">
        <authorList>
            <consortium name="WormBaseParasite"/>
        </authorList>
    </citation>
    <scope>IDENTIFICATION</scope>
</reference>
<sequence>MHNLEVRQSPGLLFRTPRKVSAIRTPKPVKDQGCSLQGFETLTPRLWYPMRADANPMDYPMANAPGNPLIIKLVFVTKSFRERTFPSDMPRYTLTYTPAGELISKVPLNHPSASQTVQAGGSRQVNTQQQASVPVAKMQQPAVATIARQAAAVVVVGLPQTQPAAAQQVAVAQLQTSAEIELVVVTIMQSVPLAPAVLPAEVKQLLPKIHASDSESSSEEEEGEILEAVSQMLEDKDFMEAKMQQQEVEEEKVQTLINETATKMSGIDVRLDKIQETSQEIAVES</sequence>
<evidence type="ECO:0000313" key="2">
    <source>
        <dbReference type="Proteomes" id="UP000887565"/>
    </source>
</evidence>
<feature type="coiled-coil region" evidence="1">
    <location>
        <begin position="229"/>
        <end position="259"/>
    </location>
</feature>
<dbReference type="WBParaSite" id="nRc.2.0.1.t42084-RA">
    <property type="protein sequence ID" value="nRc.2.0.1.t42084-RA"/>
    <property type="gene ID" value="nRc.2.0.1.g42084"/>
</dbReference>
<organism evidence="2 3">
    <name type="scientific">Romanomermis culicivorax</name>
    <name type="common">Nematode worm</name>
    <dbReference type="NCBI Taxonomy" id="13658"/>
    <lineage>
        <taxon>Eukaryota</taxon>
        <taxon>Metazoa</taxon>
        <taxon>Ecdysozoa</taxon>
        <taxon>Nematoda</taxon>
        <taxon>Enoplea</taxon>
        <taxon>Dorylaimia</taxon>
        <taxon>Mermithida</taxon>
        <taxon>Mermithoidea</taxon>
        <taxon>Mermithidae</taxon>
        <taxon>Romanomermis</taxon>
    </lineage>
</organism>
<dbReference type="AlphaFoldDB" id="A0A915KT51"/>
<dbReference type="Proteomes" id="UP000887565">
    <property type="component" value="Unplaced"/>
</dbReference>
<name>A0A915KT51_ROMCU</name>
<evidence type="ECO:0000256" key="1">
    <source>
        <dbReference type="SAM" id="Coils"/>
    </source>
</evidence>
<accession>A0A915KT51</accession>